<evidence type="ECO:0000313" key="2">
    <source>
        <dbReference type="EMBL" id="KKN68173.1"/>
    </source>
</evidence>
<proteinExistence type="predicted"/>
<dbReference type="AlphaFoldDB" id="A0A0F9VQU7"/>
<sequence>MSKNSKNKDAKWYAWRIGAGLVIIWLGSLAYSMMAGLSIG</sequence>
<organism evidence="2">
    <name type="scientific">marine sediment metagenome</name>
    <dbReference type="NCBI Taxonomy" id="412755"/>
    <lineage>
        <taxon>unclassified sequences</taxon>
        <taxon>metagenomes</taxon>
        <taxon>ecological metagenomes</taxon>
    </lineage>
</organism>
<reference evidence="2" key="1">
    <citation type="journal article" date="2015" name="Nature">
        <title>Complex archaea that bridge the gap between prokaryotes and eukaryotes.</title>
        <authorList>
            <person name="Spang A."/>
            <person name="Saw J.H."/>
            <person name="Jorgensen S.L."/>
            <person name="Zaremba-Niedzwiedzka K."/>
            <person name="Martijn J."/>
            <person name="Lind A.E."/>
            <person name="van Eijk R."/>
            <person name="Schleper C."/>
            <person name="Guy L."/>
            <person name="Ettema T.J."/>
        </authorList>
    </citation>
    <scope>NUCLEOTIDE SEQUENCE</scope>
</reference>
<accession>A0A0F9VQU7</accession>
<protein>
    <submittedName>
        <fullName evidence="2">Uncharacterized protein</fullName>
    </submittedName>
</protein>
<keyword evidence="1" id="KW-0472">Membrane</keyword>
<dbReference type="EMBL" id="LAZR01000456">
    <property type="protein sequence ID" value="KKN68173.1"/>
    <property type="molecule type" value="Genomic_DNA"/>
</dbReference>
<gene>
    <name evidence="2" type="ORF">LCGC14_0453980</name>
</gene>
<feature type="transmembrane region" description="Helical" evidence="1">
    <location>
        <begin position="12"/>
        <end position="34"/>
    </location>
</feature>
<evidence type="ECO:0000256" key="1">
    <source>
        <dbReference type="SAM" id="Phobius"/>
    </source>
</evidence>
<name>A0A0F9VQU7_9ZZZZ</name>
<comment type="caution">
    <text evidence="2">The sequence shown here is derived from an EMBL/GenBank/DDBJ whole genome shotgun (WGS) entry which is preliminary data.</text>
</comment>
<keyword evidence="1" id="KW-0812">Transmembrane</keyword>
<keyword evidence="1" id="KW-1133">Transmembrane helix</keyword>